<feature type="compositionally biased region" description="Low complexity" evidence="1">
    <location>
        <begin position="233"/>
        <end position="244"/>
    </location>
</feature>
<accession>A0A7R7XZQ5</accession>
<protein>
    <submittedName>
        <fullName evidence="2">Uncharacterized protein</fullName>
    </submittedName>
</protein>
<dbReference type="EMBL" id="AP024450">
    <property type="protein sequence ID" value="BCS29923.1"/>
    <property type="molecule type" value="Genomic_DNA"/>
</dbReference>
<keyword evidence="3" id="KW-1185">Reference proteome</keyword>
<name>A0A7R7XZQ5_9EURO</name>
<dbReference type="Proteomes" id="UP000654913">
    <property type="component" value="Chromosome 8"/>
</dbReference>
<feature type="region of interest" description="Disordered" evidence="1">
    <location>
        <begin position="109"/>
        <end position="213"/>
    </location>
</feature>
<reference evidence="2" key="2">
    <citation type="submission" date="2021-02" db="EMBL/GenBank/DDBJ databases">
        <title>Aspergillus puulaauensis MK2 genome sequence.</title>
        <authorList>
            <person name="Futagami T."/>
            <person name="Mori K."/>
            <person name="Kadooka C."/>
            <person name="Tanaka T."/>
        </authorList>
    </citation>
    <scope>NUCLEOTIDE SEQUENCE</scope>
    <source>
        <strain evidence="2">MK2</strain>
    </source>
</reference>
<organism evidence="2 3">
    <name type="scientific">Aspergillus puulaauensis</name>
    <dbReference type="NCBI Taxonomy" id="1220207"/>
    <lineage>
        <taxon>Eukaryota</taxon>
        <taxon>Fungi</taxon>
        <taxon>Dikarya</taxon>
        <taxon>Ascomycota</taxon>
        <taxon>Pezizomycotina</taxon>
        <taxon>Eurotiomycetes</taxon>
        <taxon>Eurotiomycetidae</taxon>
        <taxon>Eurotiales</taxon>
        <taxon>Aspergillaceae</taxon>
        <taxon>Aspergillus</taxon>
    </lineage>
</organism>
<evidence type="ECO:0000256" key="1">
    <source>
        <dbReference type="SAM" id="MobiDB-lite"/>
    </source>
</evidence>
<feature type="region of interest" description="Disordered" evidence="1">
    <location>
        <begin position="228"/>
        <end position="306"/>
    </location>
</feature>
<dbReference type="GeneID" id="64979920"/>
<feature type="compositionally biased region" description="Low complexity" evidence="1">
    <location>
        <begin position="191"/>
        <end position="208"/>
    </location>
</feature>
<reference evidence="2" key="1">
    <citation type="submission" date="2021-01" db="EMBL/GenBank/DDBJ databases">
        <authorList>
            <consortium name="Aspergillus puulaauensis MK2 genome sequencing consortium"/>
            <person name="Kazuki M."/>
            <person name="Futagami T."/>
        </authorList>
    </citation>
    <scope>NUCLEOTIDE SEQUENCE</scope>
    <source>
        <strain evidence="2">MK2</strain>
    </source>
</reference>
<dbReference type="AlphaFoldDB" id="A0A7R7XZQ5"/>
<dbReference type="RefSeq" id="XP_041562109.1">
    <property type="nucleotide sequence ID" value="XM_041696483.1"/>
</dbReference>
<evidence type="ECO:0000313" key="3">
    <source>
        <dbReference type="Proteomes" id="UP000654913"/>
    </source>
</evidence>
<feature type="compositionally biased region" description="Basic and acidic residues" evidence="1">
    <location>
        <begin position="169"/>
        <end position="180"/>
    </location>
</feature>
<sequence length="362" mass="40034">MPVSPRISSSFSTPTSFSSPSLYPSSCSSADSVPPLASNLSSPSSSPYRRPSRTRDQLESLIARHGRPTRFSLSSLEELTETCSTYNPPSPLPRSRSPVVDLSDSFEKLSTYQTRSRPIPIPKSPFNTHEEDIPVTPLTGRFERDYFPHRDLSPERTRSGRIRGRNNRRYSDHRSLRMRPDSSNFYTPVTSQSMSSSGRPGSPQPASRVQNAAKSAPTFHLNDLPRFHPAVYQSSGGSQTLSGQPPSPRQSRQHVYRPAPVSRDPISQYRDFVEGVVLQKPGSRPLSPGPSAPRLDPLNSPGPVTPLVLEEAGGYLSAGANRSELSSRDFQRSAPAPDLLDRLIARENERVRQMARKTSKGW</sequence>
<dbReference type="KEGG" id="apuu:APUU_80226A"/>
<feature type="compositionally biased region" description="Polar residues" evidence="1">
    <location>
        <begin position="181"/>
        <end position="190"/>
    </location>
</feature>
<dbReference type="OrthoDB" id="5403157at2759"/>
<gene>
    <name evidence="2" type="ORF">APUU_80226A</name>
</gene>
<feature type="compositionally biased region" description="Basic residues" evidence="1">
    <location>
        <begin position="159"/>
        <end position="168"/>
    </location>
</feature>
<feature type="compositionally biased region" description="Low complexity" evidence="1">
    <location>
        <begin position="1"/>
        <end position="49"/>
    </location>
</feature>
<feature type="compositionally biased region" description="Basic and acidic residues" evidence="1">
    <location>
        <begin position="141"/>
        <end position="158"/>
    </location>
</feature>
<feature type="region of interest" description="Disordered" evidence="1">
    <location>
        <begin position="1"/>
        <end position="75"/>
    </location>
</feature>
<evidence type="ECO:0000313" key="2">
    <source>
        <dbReference type="EMBL" id="BCS29923.1"/>
    </source>
</evidence>
<proteinExistence type="predicted"/>